<proteinExistence type="inferred from homology"/>
<dbReference type="Gene3D" id="3.40.190.10">
    <property type="entry name" value="Periplasmic binding protein-like II"/>
    <property type="match status" value="2"/>
</dbReference>
<evidence type="ECO:0000256" key="2">
    <source>
        <dbReference type="ARBA" id="ARBA00010742"/>
    </source>
</evidence>
<dbReference type="KEGG" id="cat:CA2559_10968"/>
<comment type="subcellular location">
    <subcellularLocation>
        <location evidence="1">Periplasm</location>
    </subcellularLocation>
</comment>
<dbReference type="GO" id="GO:0042597">
    <property type="term" value="C:periplasmic space"/>
    <property type="evidence" value="ECO:0007669"/>
    <property type="project" value="UniProtKB-SubCell"/>
</dbReference>
<dbReference type="CDD" id="cd13637">
    <property type="entry name" value="PBP2_Ca3427_like"/>
    <property type="match status" value="1"/>
</dbReference>
<comment type="similarity">
    <text evidence="2">Belongs to the bacterial solute-binding protein SsuA/TauA family.</text>
</comment>
<dbReference type="PANTHER" id="PTHR30024:SF47">
    <property type="entry name" value="TAURINE-BINDING PERIPLASMIC PROTEIN"/>
    <property type="match status" value="1"/>
</dbReference>
<accession>A3U9R6</accession>
<dbReference type="Proteomes" id="UP000002297">
    <property type="component" value="Chromosome"/>
</dbReference>
<evidence type="ECO:0000256" key="3">
    <source>
        <dbReference type="ARBA" id="ARBA00022729"/>
    </source>
</evidence>
<dbReference type="InterPro" id="IPR054364">
    <property type="entry name" value="Ca3427-like_PBP2"/>
</dbReference>
<dbReference type="SUPFAM" id="SSF53850">
    <property type="entry name" value="Periplasmic binding protein-like II"/>
    <property type="match status" value="1"/>
</dbReference>
<dbReference type="AlphaFoldDB" id="A3U9R6"/>
<dbReference type="eggNOG" id="COG0715">
    <property type="taxonomic scope" value="Bacteria"/>
</dbReference>
<dbReference type="RefSeq" id="WP_013187933.1">
    <property type="nucleotide sequence ID" value="NC_014230.1"/>
</dbReference>
<dbReference type="HOGENOM" id="CLU_061316_0_0_10"/>
<sequence>MTKLRIGGVPEHFNLPWHLCLDNDEFSEVGLDITWRDFYGGTGQMSKALRDNEIDVAIMLTEGIVKDIIDGNPSKIIQKYIASPLIWGIHVAQDSKYTTIADLKDTTCAISRFGSGSHLLAYVNAQNMDWDTSELKFEVVKNLDGALEALPEDKAQYFMWEHFTTKPYVDNGTFRRVGDCPTPWPCFVIVARDEVIKNNTKDLEALLDVINRTSKEFKSIPMISKTLSNAYEQDEKDIKEWLGLTRWSQEQLSETTITNVQDKLLELELISEKIDYNSICHTFK</sequence>
<dbReference type="EMBL" id="CP002046">
    <property type="protein sequence ID" value="EAP86552.1"/>
    <property type="molecule type" value="Genomic_DNA"/>
</dbReference>
<evidence type="ECO:0000259" key="4">
    <source>
        <dbReference type="Pfam" id="PF22384"/>
    </source>
</evidence>
<dbReference type="GeneID" id="89453923"/>
<dbReference type="PANTHER" id="PTHR30024">
    <property type="entry name" value="ALIPHATIC SULFONATES-BINDING PROTEIN-RELATED"/>
    <property type="match status" value="1"/>
</dbReference>
<dbReference type="OrthoDB" id="6191474at2"/>
<name>A3U9R6_CROAH</name>
<evidence type="ECO:0000313" key="5">
    <source>
        <dbReference type="EMBL" id="EAP86552.1"/>
    </source>
</evidence>
<dbReference type="Pfam" id="PF22384">
    <property type="entry name" value="PBP2_Ca3427_like"/>
    <property type="match status" value="1"/>
</dbReference>
<protein>
    <submittedName>
        <fullName evidence="5">Uracil-DNA glycosylase</fullName>
    </submittedName>
</protein>
<evidence type="ECO:0000313" key="6">
    <source>
        <dbReference type="Proteomes" id="UP000002297"/>
    </source>
</evidence>
<organism evidence="5 6">
    <name type="scientific">Croceibacter atlanticus (strain ATCC BAA-628 / JCM 21780 / CIP 108009 / IAM 15332 / KCTC 12090 / HTCC2559)</name>
    <dbReference type="NCBI Taxonomy" id="216432"/>
    <lineage>
        <taxon>Bacteria</taxon>
        <taxon>Pseudomonadati</taxon>
        <taxon>Bacteroidota</taxon>
        <taxon>Flavobacteriia</taxon>
        <taxon>Flavobacteriales</taxon>
        <taxon>Flavobacteriaceae</taxon>
        <taxon>Croceibacter</taxon>
    </lineage>
</organism>
<feature type="domain" description="Ca3427-like PBP 2" evidence="4">
    <location>
        <begin position="87"/>
        <end position="179"/>
    </location>
</feature>
<reference evidence="5 6" key="1">
    <citation type="journal article" date="2010" name="J. Bacteriol.">
        <title>The complete genome sequence of Croceibacter atlanticus HTCC2559T.</title>
        <authorList>
            <person name="Oh H.M."/>
            <person name="Kang I."/>
            <person name="Ferriera S."/>
            <person name="Giovannoni S.J."/>
            <person name="Cho J.C."/>
        </authorList>
    </citation>
    <scope>NUCLEOTIDE SEQUENCE [LARGE SCALE GENOMIC DNA]</scope>
    <source>
        <strain evidence="6">ATCC BAA-628 / HTCC2559 / KCTC 12090</strain>
    </source>
</reference>
<evidence type="ECO:0000256" key="1">
    <source>
        <dbReference type="ARBA" id="ARBA00004418"/>
    </source>
</evidence>
<keyword evidence="3" id="KW-0732">Signal</keyword>
<keyword evidence="6" id="KW-1185">Reference proteome</keyword>
<dbReference type="STRING" id="216432.CA2559_10968"/>
<gene>
    <name evidence="5" type="ordered locus">CA2559_10968</name>
</gene>